<dbReference type="InterPro" id="IPR000917">
    <property type="entry name" value="Sulfatase_N"/>
</dbReference>
<keyword evidence="2" id="KW-1003">Cell membrane</keyword>
<dbReference type="PANTHER" id="PTHR30443">
    <property type="entry name" value="INNER MEMBRANE PROTEIN"/>
    <property type="match status" value="1"/>
</dbReference>
<dbReference type="GO" id="GO:0016740">
    <property type="term" value="F:transferase activity"/>
    <property type="evidence" value="ECO:0007669"/>
    <property type="project" value="UniProtKB-KW"/>
</dbReference>
<dbReference type="RefSeq" id="WP_302883275.1">
    <property type="nucleotide sequence ID" value="NZ_JAUMIT010000001.1"/>
</dbReference>
<evidence type="ECO:0000313" key="10">
    <source>
        <dbReference type="Proteomes" id="UP001168642"/>
    </source>
</evidence>
<keyword evidence="5 7" id="KW-1133">Transmembrane helix</keyword>
<evidence type="ECO:0000259" key="8">
    <source>
        <dbReference type="Pfam" id="PF00884"/>
    </source>
</evidence>
<organism evidence="9 10">
    <name type="scientific">Wenyingzhuangia gilva</name>
    <dbReference type="NCBI Taxonomy" id="3057677"/>
    <lineage>
        <taxon>Bacteria</taxon>
        <taxon>Pseudomonadati</taxon>
        <taxon>Bacteroidota</taxon>
        <taxon>Flavobacteriia</taxon>
        <taxon>Flavobacteriales</taxon>
        <taxon>Flavobacteriaceae</taxon>
        <taxon>Wenyingzhuangia</taxon>
    </lineage>
</organism>
<accession>A0ABT8VPZ9</accession>
<evidence type="ECO:0000256" key="4">
    <source>
        <dbReference type="ARBA" id="ARBA00022692"/>
    </source>
</evidence>
<protein>
    <submittedName>
        <fullName evidence="9">Phosphoethanolamine transferase</fullName>
    </submittedName>
</protein>
<evidence type="ECO:0000256" key="6">
    <source>
        <dbReference type="ARBA" id="ARBA00023136"/>
    </source>
</evidence>
<name>A0ABT8VPZ9_9FLAO</name>
<evidence type="ECO:0000256" key="3">
    <source>
        <dbReference type="ARBA" id="ARBA00022679"/>
    </source>
</evidence>
<sequence length="416" mass="48748">MDITISVDLIQLSFESKPDIFLDLISVPFIIFLIFLLLVTFSINIFYSKLNLTFKKRYKGLALAGLSILLFFIMEQKKHGVFKRRMPYIAICEGTKYFNKEPLQYASIQQNLKTNNKVNIVFVLGESVRAKNMQLNGYQRETNPLLSKRTDVSSIKNLYTPNTYTAKSVPQILTSQSINDSFNKDIYSIYAVLNKANYNTIWMGNQTPEISYRDLIQQNKEIKLIDVEHSVLSYNKKLDGELLNIFKNRYKKDQTNFYTIHMIGSHWWYESRYPKEFQKFKPIIKTKYLPSNTKVEMINSYDNTIVYLDYFLNNIISFLEKKDDNTILIYLSDHGEILGEDGKWLHAQDHEASKNPACLIWYSKTFKEKYKDKINNLKMNIKGEVTTDFLYHSVLDIIDVQSFKYNTNKSIFGVNP</sequence>
<feature type="transmembrane region" description="Helical" evidence="7">
    <location>
        <begin position="58"/>
        <end position="74"/>
    </location>
</feature>
<comment type="caution">
    <text evidence="9">The sequence shown here is derived from an EMBL/GenBank/DDBJ whole genome shotgun (WGS) entry which is preliminary data.</text>
</comment>
<evidence type="ECO:0000256" key="5">
    <source>
        <dbReference type="ARBA" id="ARBA00022989"/>
    </source>
</evidence>
<feature type="transmembrane region" description="Helical" evidence="7">
    <location>
        <begin position="20"/>
        <end position="46"/>
    </location>
</feature>
<dbReference type="PANTHER" id="PTHR30443:SF2">
    <property type="entry name" value="PHOSPHOETHANOLAMINE TRANSFERASE EPTC"/>
    <property type="match status" value="1"/>
</dbReference>
<dbReference type="InterPro" id="IPR058130">
    <property type="entry name" value="PEA_transf_C"/>
</dbReference>
<evidence type="ECO:0000256" key="7">
    <source>
        <dbReference type="SAM" id="Phobius"/>
    </source>
</evidence>
<dbReference type="SUPFAM" id="SSF53649">
    <property type="entry name" value="Alkaline phosphatase-like"/>
    <property type="match status" value="1"/>
</dbReference>
<feature type="domain" description="Sulfatase N-terminal" evidence="8">
    <location>
        <begin position="119"/>
        <end position="399"/>
    </location>
</feature>
<gene>
    <name evidence="9" type="ORF">QVZ41_04095</name>
</gene>
<proteinExistence type="predicted"/>
<comment type="subcellular location">
    <subcellularLocation>
        <location evidence="1">Cell membrane</location>
        <topology evidence="1">Multi-pass membrane protein</topology>
    </subcellularLocation>
</comment>
<dbReference type="CDD" id="cd16017">
    <property type="entry name" value="LptA"/>
    <property type="match status" value="1"/>
</dbReference>
<keyword evidence="4 7" id="KW-0812">Transmembrane</keyword>
<dbReference type="EMBL" id="JAUMIT010000001">
    <property type="protein sequence ID" value="MDO3694032.1"/>
    <property type="molecule type" value="Genomic_DNA"/>
</dbReference>
<dbReference type="InterPro" id="IPR017850">
    <property type="entry name" value="Alkaline_phosphatase_core_sf"/>
</dbReference>
<keyword evidence="3 9" id="KW-0808">Transferase</keyword>
<evidence type="ECO:0000256" key="2">
    <source>
        <dbReference type="ARBA" id="ARBA00022475"/>
    </source>
</evidence>
<dbReference type="Proteomes" id="UP001168642">
    <property type="component" value="Unassembled WGS sequence"/>
</dbReference>
<evidence type="ECO:0000256" key="1">
    <source>
        <dbReference type="ARBA" id="ARBA00004651"/>
    </source>
</evidence>
<dbReference type="Pfam" id="PF00884">
    <property type="entry name" value="Sulfatase"/>
    <property type="match status" value="1"/>
</dbReference>
<reference evidence="9" key="1">
    <citation type="submission" date="2023-07" db="EMBL/GenBank/DDBJ databases">
        <title>Wenyingzhuangia sp. chi5 genome sequencing and assembly.</title>
        <authorList>
            <person name="Park S."/>
        </authorList>
    </citation>
    <scope>NUCLEOTIDE SEQUENCE</scope>
    <source>
        <strain evidence="9">Chi5</strain>
    </source>
</reference>
<dbReference type="Gene3D" id="3.40.720.10">
    <property type="entry name" value="Alkaline Phosphatase, subunit A"/>
    <property type="match status" value="1"/>
</dbReference>
<keyword evidence="6 7" id="KW-0472">Membrane</keyword>
<evidence type="ECO:0000313" key="9">
    <source>
        <dbReference type="EMBL" id="MDO3694032.1"/>
    </source>
</evidence>
<keyword evidence="10" id="KW-1185">Reference proteome</keyword>
<dbReference type="InterPro" id="IPR040423">
    <property type="entry name" value="PEA_transferase"/>
</dbReference>